<feature type="compositionally biased region" description="Basic residues" evidence="1">
    <location>
        <begin position="50"/>
        <end position="60"/>
    </location>
</feature>
<accession>A0AAD5VU29</accession>
<feature type="region of interest" description="Disordered" evidence="1">
    <location>
        <begin position="50"/>
        <end position="152"/>
    </location>
</feature>
<sequence>MRYEFTTITPDGRKMPHPDIYPDQCYHCHNWFRIVNHHISACSENLNRVPRKHGVRKPKKTPLEQQVLRDSLKSQKRCGSMPRNNKIQENPVDKPAGDDARSPSISRSLCSASGEPSPLVLPSPRNTNFTPTPVIAPGSPVNERSPSYVPTSQPAVEELSSPLEPFCQSPTTLTFMPHNLIVVNFLALEFDQGCDDDHMHYEDDLEVLSQCYPEDHQEGIGMMTDNANGTTATDNQRLPGEGPFEFALNLITEPSTHDAAGRETTPRLRTDLKNVNIHVGDGTRYRFEISGARFRAS</sequence>
<comment type="caution">
    <text evidence="2">The sequence shown here is derived from an EMBL/GenBank/DDBJ whole genome shotgun (WGS) entry which is preliminary data.</text>
</comment>
<protein>
    <submittedName>
        <fullName evidence="2">Uncharacterized protein</fullName>
    </submittedName>
</protein>
<feature type="compositionally biased region" description="Polar residues" evidence="1">
    <location>
        <begin position="142"/>
        <end position="152"/>
    </location>
</feature>
<keyword evidence="3" id="KW-1185">Reference proteome</keyword>
<organism evidence="2 3">
    <name type="scientific">Leucocoprinus birnbaumii</name>
    <dbReference type="NCBI Taxonomy" id="56174"/>
    <lineage>
        <taxon>Eukaryota</taxon>
        <taxon>Fungi</taxon>
        <taxon>Dikarya</taxon>
        <taxon>Basidiomycota</taxon>
        <taxon>Agaricomycotina</taxon>
        <taxon>Agaricomycetes</taxon>
        <taxon>Agaricomycetidae</taxon>
        <taxon>Agaricales</taxon>
        <taxon>Agaricineae</taxon>
        <taxon>Agaricaceae</taxon>
        <taxon>Leucocoprinus</taxon>
    </lineage>
</organism>
<feature type="compositionally biased region" description="Basic and acidic residues" evidence="1">
    <location>
        <begin position="91"/>
        <end position="101"/>
    </location>
</feature>
<dbReference type="Proteomes" id="UP001213000">
    <property type="component" value="Unassembled WGS sequence"/>
</dbReference>
<evidence type="ECO:0000313" key="3">
    <source>
        <dbReference type="Proteomes" id="UP001213000"/>
    </source>
</evidence>
<name>A0AAD5VU29_9AGAR</name>
<evidence type="ECO:0000256" key="1">
    <source>
        <dbReference type="SAM" id="MobiDB-lite"/>
    </source>
</evidence>
<gene>
    <name evidence="2" type="ORF">NP233_g4827</name>
</gene>
<proteinExistence type="predicted"/>
<dbReference type="AlphaFoldDB" id="A0AAD5VU29"/>
<dbReference type="EMBL" id="JANIEX010000270">
    <property type="protein sequence ID" value="KAJ3569796.1"/>
    <property type="molecule type" value="Genomic_DNA"/>
</dbReference>
<reference evidence="2" key="1">
    <citation type="submission" date="2022-07" db="EMBL/GenBank/DDBJ databases">
        <title>Genome Sequence of Leucocoprinus birnbaumii.</title>
        <authorList>
            <person name="Buettner E."/>
        </authorList>
    </citation>
    <scope>NUCLEOTIDE SEQUENCE</scope>
    <source>
        <strain evidence="2">VT141</strain>
    </source>
</reference>
<evidence type="ECO:0000313" key="2">
    <source>
        <dbReference type="EMBL" id="KAJ3569796.1"/>
    </source>
</evidence>